<feature type="transmembrane region" description="Helical" evidence="3">
    <location>
        <begin position="387"/>
        <end position="408"/>
    </location>
</feature>
<accession>F8PEP2</accession>
<evidence type="ECO:0000313" key="5">
    <source>
        <dbReference type="EMBL" id="EGO18411.1"/>
    </source>
</evidence>
<feature type="transmembrane region" description="Helical" evidence="3">
    <location>
        <begin position="190"/>
        <end position="210"/>
    </location>
</feature>
<dbReference type="Pfam" id="PF07690">
    <property type="entry name" value="MFS_1"/>
    <property type="match status" value="1"/>
</dbReference>
<dbReference type="KEGG" id="sla:SERLADRAFT_481158"/>
<reference evidence="5" key="1">
    <citation type="submission" date="2011-04" db="EMBL/GenBank/DDBJ databases">
        <title>Evolution of plant cell wall degrading machinery underlies the functional diversity of forest fungi.</title>
        <authorList>
            <consortium name="US DOE Joint Genome Institute (JGI-PGF)"/>
            <person name="Eastwood D.C."/>
            <person name="Floudas D."/>
            <person name="Binder M."/>
            <person name="Majcherczyk A."/>
            <person name="Schneider P."/>
            <person name="Aerts A."/>
            <person name="Asiegbu F.O."/>
            <person name="Baker S.E."/>
            <person name="Barry K."/>
            <person name="Bendiksby M."/>
            <person name="Blumentritt M."/>
            <person name="Coutinho P.M."/>
            <person name="Cullen D."/>
            <person name="Cullen D."/>
            <person name="Gathman A."/>
            <person name="Goodell B."/>
            <person name="Henrissat B."/>
            <person name="Ihrmark K."/>
            <person name="Kauserud H."/>
            <person name="Kohler A."/>
            <person name="LaButti K."/>
            <person name="Lapidus A."/>
            <person name="Lavin J.L."/>
            <person name="Lee Y.-H."/>
            <person name="Lindquist E."/>
            <person name="Lilly W."/>
            <person name="Lucas S."/>
            <person name="Morin E."/>
            <person name="Murat C."/>
            <person name="Oguiza J.A."/>
            <person name="Park J."/>
            <person name="Pisabarro A.G."/>
            <person name="Riley R."/>
            <person name="Rosling A."/>
            <person name="Salamov A."/>
            <person name="Schmidt O."/>
            <person name="Schmutz J."/>
            <person name="Skrede I."/>
            <person name="Stenlid J."/>
            <person name="Wiebenga A."/>
            <person name="Xie X."/>
            <person name="Kues U."/>
            <person name="Hibbett D.S."/>
            <person name="Hoffmeister D."/>
            <person name="Hogberg N."/>
            <person name="Martin F."/>
            <person name="Grigoriev I.V."/>
            <person name="Watkinson S.C."/>
        </authorList>
    </citation>
    <scope>NUCLEOTIDE SEQUENCE</scope>
    <source>
        <strain evidence="5">S7.9</strain>
    </source>
</reference>
<sequence>MVPDQEKLSSDTSIQVAQPPAPKFVEGGVRGYLTIFGAFLSLFAAFGQSIAFGSFQLWYAVNQLSSYSASDISWIGSLQLWVFFFSGSFVGRLFDAYGPTVLLASGTVILTLSLMMTSLASRYYEFILAQGILFGIGFGLMFYPSMSATATHFRKYRATAMGVAVAGSSAGGVVFPILLQRLFDEVGFGWAVRISAFVCLACGIVSTLTVSSRLPKRKPGPWIDVVSLQDANFMLFTLGSGICCLGIFIPFFYIVQYGQDNGLSQALSFDLLSVMNAGSVIGRILPALMADYIGRYNLLVPFTAISGIFCLALWMHAHSLAALMCYAVFFGFFSGAFFALQSACIAQISQIEKIGIRMGMAYSLVSFLALVGGPIGGAILNRQKGKFSGMIVFTGVTLIVGSLVTLMVKLKINRNILAKV</sequence>
<feature type="transmembrane region" description="Helical" evidence="3">
    <location>
        <begin position="32"/>
        <end position="52"/>
    </location>
</feature>
<comment type="similarity">
    <text evidence="2">Belongs to the major facilitator superfamily. Monocarboxylate porter (TC 2.A.1.13) family.</text>
</comment>
<feature type="transmembrane region" description="Helical" evidence="3">
    <location>
        <begin position="320"/>
        <end position="340"/>
    </location>
</feature>
<comment type="subcellular location">
    <subcellularLocation>
        <location evidence="1">Membrane</location>
        <topology evidence="1">Multi-pass membrane protein</topology>
    </subcellularLocation>
</comment>
<proteinExistence type="inferred from homology"/>
<feature type="transmembrane region" description="Helical" evidence="3">
    <location>
        <begin position="231"/>
        <end position="254"/>
    </location>
</feature>
<dbReference type="AlphaFoldDB" id="F8PEP2"/>
<keyword evidence="3" id="KW-0812">Transmembrane</keyword>
<dbReference type="GO" id="GO:0016020">
    <property type="term" value="C:membrane"/>
    <property type="evidence" value="ECO:0007669"/>
    <property type="project" value="UniProtKB-SubCell"/>
</dbReference>
<feature type="transmembrane region" description="Helical" evidence="3">
    <location>
        <begin position="266"/>
        <end position="284"/>
    </location>
</feature>
<dbReference type="InterPro" id="IPR011701">
    <property type="entry name" value="MFS"/>
</dbReference>
<feature type="transmembrane region" description="Helical" evidence="3">
    <location>
        <begin position="72"/>
        <end position="94"/>
    </location>
</feature>
<organism>
    <name type="scientific">Serpula lacrymans var. lacrymans (strain S7.9)</name>
    <name type="common">Dry rot fungus</name>
    <dbReference type="NCBI Taxonomy" id="578457"/>
    <lineage>
        <taxon>Eukaryota</taxon>
        <taxon>Fungi</taxon>
        <taxon>Dikarya</taxon>
        <taxon>Basidiomycota</taxon>
        <taxon>Agaricomycotina</taxon>
        <taxon>Agaricomycetes</taxon>
        <taxon>Agaricomycetidae</taxon>
        <taxon>Boletales</taxon>
        <taxon>Coniophorineae</taxon>
        <taxon>Serpulaceae</taxon>
        <taxon>Serpula</taxon>
    </lineage>
</organism>
<dbReference type="Gene3D" id="1.20.1250.20">
    <property type="entry name" value="MFS general substrate transporter like domains"/>
    <property type="match status" value="2"/>
</dbReference>
<feature type="transmembrane region" description="Helical" evidence="3">
    <location>
        <begin position="101"/>
        <end position="120"/>
    </location>
</feature>
<evidence type="ECO:0000259" key="4">
    <source>
        <dbReference type="PROSITE" id="PS50850"/>
    </source>
</evidence>
<dbReference type="HOGENOM" id="CLU_001265_1_0_1"/>
<dbReference type="PROSITE" id="PS50850">
    <property type="entry name" value="MFS"/>
    <property type="match status" value="1"/>
</dbReference>
<keyword evidence="3" id="KW-1133">Transmembrane helix</keyword>
<name>F8PEP2_SERL9</name>
<feature type="transmembrane region" description="Helical" evidence="3">
    <location>
        <begin position="296"/>
        <end position="314"/>
    </location>
</feature>
<dbReference type="RefSeq" id="XP_007324866.1">
    <property type="nucleotide sequence ID" value="XM_007324804.1"/>
</dbReference>
<dbReference type="InterPro" id="IPR050327">
    <property type="entry name" value="Proton-linked_MCT"/>
</dbReference>
<dbReference type="EMBL" id="GL945451">
    <property type="protein sequence ID" value="EGO18411.1"/>
    <property type="molecule type" value="Genomic_DNA"/>
</dbReference>
<dbReference type="GO" id="GO:0022857">
    <property type="term" value="F:transmembrane transporter activity"/>
    <property type="evidence" value="ECO:0007669"/>
    <property type="project" value="InterPro"/>
</dbReference>
<dbReference type="PANTHER" id="PTHR11360">
    <property type="entry name" value="MONOCARBOXYLATE TRANSPORTER"/>
    <property type="match status" value="1"/>
</dbReference>
<feature type="transmembrane region" description="Helical" evidence="3">
    <location>
        <begin position="158"/>
        <end position="178"/>
    </location>
</feature>
<evidence type="ECO:0000256" key="3">
    <source>
        <dbReference type="SAM" id="Phobius"/>
    </source>
</evidence>
<feature type="domain" description="Major facilitator superfamily (MFS) profile" evidence="4">
    <location>
        <begin position="33"/>
        <end position="413"/>
    </location>
</feature>
<dbReference type="InterPro" id="IPR036259">
    <property type="entry name" value="MFS_trans_sf"/>
</dbReference>
<dbReference type="GeneID" id="18821649"/>
<dbReference type="OrthoDB" id="6509908at2759"/>
<feature type="transmembrane region" description="Helical" evidence="3">
    <location>
        <begin position="361"/>
        <end position="381"/>
    </location>
</feature>
<protein>
    <recommendedName>
        <fullName evidence="4">Major facilitator superfamily (MFS) profile domain-containing protein</fullName>
    </recommendedName>
</protein>
<dbReference type="PANTHER" id="PTHR11360:SF177">
    <property type="entry name" value="RIBOFLAVIN TRANSPORTER MCH5"/>
    <property type="match status" value="1"/>
</dbReference>
<evidence type="ECO:0000256" key="1">
    <source>
        <dbReference type="ARBA" id="ARBA00004141"/>
    </source>
</evidence>
<dbReference type="Proteomes" id="UP000008064">
    <property type="component" value="Unassembled WGS sequence"/>
</dbReference>
<evidence type="ECO:0000256" key="2">
    <source>
        <dbReference type="ARBA" id="ARBA00006727"/>
    </source>
</evidence>
<keyword evidence="3" id="KW-0472">Membrane</keyword>
<gene>
    <name evidence="5" type="ORF">SERLADRAFT_481158</name>
</gene>
<dbReference type="SUPFAM" id="SSF103473">
    <property type="entry name" value="MFS general substrate transporter"/>
    <property type="match status" value="1"/>
</dbReference>
<dbReference type="InterPro" id="IPR020846">
    <property type="entry name" value="MFS_dom"/>
</dbReference>
<feature type="transmembrane region" description="Helical" evidence="3">
    <location>
        <begin position="126"/>
        <end position="146"/>
    </location>
</feature>